<feature type="transmembrane region" description="Helical" evidence="1">
    <location>
        <begin position="50"/>
        <end position="68"/>
    </location>
</feature>
<feature type="transmembrane region" description="Helical" evidence="1">
    <location>
        <begin position="80"/>
        <end position="98"/>
    </location>
</feature>
<keyword evidence="1" id="KW-0472">Membrane</keyword>
<keyword evidence="1" id="KW-0812">Transmembrane</keyword>
<dbReference type="KEGG" id="psul:AU252_01255"/>
<feature type="domain" description="DUF1468" evidence="2">
    <location>
        <begin position="22"/>
        <end position="151"/>
    </location>
</feature>
<dbReference type="Pfam" id="PF07331">
    <property type="entry name" value="TctB"/>
    <property type="match status" value="1"/>
</dbReference>
<dbReference type="RefSeq" id="WP_058929175.1">
    <property type="nucleotide sequence ID" value="NZ_CP013747.1"/>
</dbReference>
<dbReference type="Proteomes" id="UP000065151">
    <property type="component" value="Chromosome"/>
</dbReference>
<reference evidence="3 4" key="1">
    <citation type="submission" date="2015-12" db="EMBL/GenBank/DDBJ databases">
        <authorList>
            <person name="Shamseldin A."/>
            <person name="Moawad H."/>
            <person name="Abd El-Rahim W.M."/>
            <person name="Sadowsky M.J."/>
        </authorList>
    </citation>
    <scope>NUCLEOTIDE SEQUENCE [LARGE SCALE GENOMIC DNA]</scope>
    <source>
        <strain evidence="3 4">Ar51</strain>
    </source>
</reference>
<dbReference type="EMBL" id="CP013747">
    <property type="protein sequence ID" value="ALV39960.1"/>
    <property type="molecule type" value="Genomic_DNA"/>
</dbReference>
<evidence type="ECO:0000313" key="3">
    <source>
        <dbReference type="EMBL" id="ALV39960.1"/>
    </source>
</evidence>
<evidence type="ECO:0000259" key="2">
    <source>
        <dbReference type="Pfam" id="PF07331"/>
    </source>
</evidence>
<dbReference type="InterPro" id="IPR009936">
    <property type="entry name" value="DUF1468"/>
</dbReference>
<proteinExistence type="predicted"/>
<sequence length="158" mass="16925">MRERQMIGWRGAAAQQMYCAAALSLAAVALMVMSLPLGLSENGQMGSGLWPFLAASLLLVSAVAMVFGKPPKLDHERPGFPVWSFVLAIAVLFGFAVLLTSMGIFTASTVAAFIWLRFLAGESWRLSAIIAVALGAIVYGLFIQVLNIPLPVDAFLPR</sequence>
<organism evidence="3">
    <name type="scientific">Pseudarthrobacter sulfonivorans</name>
    <dbReference type="NCBI Taxonomy" id="121292"/>
    <lineage>
        <taxon>Bacteria</taxon>
        <taxon>Bacillati</taxon>
        <taxon>Actinomycetota</taxon>
        <taxon>Actinomycetes</taxon>
        <taxon>Micrococcales</taxon>
        <taxon>Micrococcaceae</taxon>
        <taxon>Pseudarthrobacter</taxon>
    </lineage>
</organism>
<protein>
    <recommendedName>
        <fullName evidence="2">DUF1468 domain-containing protein</fullName>
    </recommendedName>
</protein>
<evidence type="ECO:0000256" key="1">
    <source>
        <dbReference type="SAM" id="Phobius"/>
    </source>
</evidence>
<dbReference type="STRING" id="121292.AU252_01255"/>
<keyword evidence="1" id="KW-1133">Transmembrane helix</keyword>
<dbReference type="AlphaFoldDB" id="A0A0U3PCJ5"/>
<name>A0A0U3PCJ5_9MICC</name>
<accession>A0A0U3PCJ5</accession>
<gene>
    <name evidence="3" type="ORF">AU252_01255</name>
</gene>
<evidence type="ECO:0000313" key="4">
    <source>
        <dbReference type="Proteomes" id="UP000065151"/>
    </source>
</evidence>
<feature type="transmembrane region" description="Helical" evidence="1">
    <location>
        <begin position="127"/>
        <end position="148"/>
    </location>
</feature>